<dbReference type="EMBL" id="BPQB01000072">
    <property type="protein sequence ID" value="GJE97450.1"/>
    <property type="molecule type" value="Genomic_DNA"/>
</dbReference>
<proteinExistence type="predicted"/>
<name>A0A9P3LJJ7_9APHY</name>
<accession>A0A9P3LJJ7</accession>
<reference evidence="1 2" key="1">
    <citation type="submission" date="2021-08" db="EMBL/GenBank/DDBJ databases">
        <title>Draft Genome Sequence of Phanerochaete sordida strain YK-624.</title>
        <authorList>
            <person name="Mori T."/>
            <person name="Dohra H."/>
            <person name="Suzuki T."/>
            <person name="Kawagishi H."/>
            <person name="Hirai H."/>
        </authorList>
    </citation>
    <scope>NUCLEOTIDE SEQUENCE [LARGE SCALE GENOMIC DNA]</scope>
    <source>
        <strain evidence="1 2">YK-624</strain>
    </source>
</reference>
<sequence length="75" mass="7987">MREIANSGVDAVKRVTSCDDAFIGPTTLHDQNIRALPETGSQSQQRLVGNVGNRHGGMGFTCTSWGAKANALWAN</sequence>
<dbReference type="Proteomes" id="UP000703269">
    <property type="component" value="Unassembled WGS sequence"/>
</dbReference>
<protein>
    <submittedName>
        <fullName evidence="1">Uncharacterized protein</fullName>
    </submittedName>
</protein>
<organism evidence="1 2">
    <name type="scientific">Phanerochaete sordida</name>
    <dbReference type="NCBI Taxonomy" id="48140"/>
    <lineage>
        <taxon>Eukaryota</taxon>
        <taxon>Fungi</taxon>
        <taxon>Dikarya</taxon>
        <taxon>Basidiomycota</taxon>
        <taxon>Agaricomycotina</taxon>
        <taxon>Agaricomycetes</taxon>
        <taxon>Polyporales</taxon>
        <taxon>Phanerochaetaceae</taxon>
        <taxon>Phanerochaete</taxon>
    </lineage>
</organism>
<comment type="caution">
    <text evidence="1">The sequence shown here is derived from an EMBL/GenBank/DDBJ whole genome shotgun (WGS) entry which is preliminary data.</text>
</comment>
<dbReference type="AlphaFoldDB" id="A0A9P3LJJ7"/>
<gene>
    <name evidence="1" type="ORF">PsYK624_136690</name>
</gene>
<keyword evidence="2" id="KW-1185">Reference proteome</keyword>
<evidence type="ECO:0000313" key="2">
    <source>
        <dbReference type="Proteomes" id="UP000703269"/>
    </source>
</evidence>
<evidence type="ECO:0000313" key="1">
    <source>
        <dbReference type="EMBL" id="GJE97450.1"/>
    </source>
</evidence>